<feature type="transmembrane region" description="Helical" evidence="1">
    <location>
        <begin position="6"/>
        <end position="26"/>
    </location>
</feature>
<dbReference type="RefSeq" id="WP_160857065.1">
    <property type="nucleotide sequence ID" value="NZ_WUMK01000001.1"/>
</dbReference>
<comment type="caution">
    <text evidence="2">The sequence shown here is derived from an EMBL/GenBank/DDBJ whole genome shotgun (WGS) entry which is preliminary data.</text>
</comment>
<evidence type="ECO:0000313" key="2">
    <source>
        <dbReference type="EMBL" id="MXN44088.1"/>
    </source>
</evidence>
<accession>A0A6N8S962</accession>
<keyword evidence="3" id="KW-1185">Reference proteome</keyword>
<keyword evidence="1" id="KW-1133">Transmembrane helix</keyword>
<evidence type="ECO:0000313" key="3">
    <source>
        <dbReference type="Proteomes" id="UP000435802"/>
    </source>
</evidence>
<reference evidence="2 3" key="1">
    <citation type="submission" date="2019-12" db="EMBL/GenBank/DDBJ databases">
        <title>Shinella kummerowiae sp. nov., a symbiotic bacterium isolated from root nodules of the herbal legume Kummerowia stipulacea.</title>
        <authorList>
            <person name="Gao J."/>
        </authorList>
    </citation>
    <scope>NUCLEOTIDE SEQUENCE [LARGE SCALE GENOMIC DNA]</scope>
    <source>
        <strain evidence="2 3">CCBAU 25048</strain>
    </source>
</reference>
<protein>
    <submittedName>
        <fullName evidence="2">Uncharacterized protein</fullName>
    </submittedName>
</protein>
<organism evidence="2 3">
    <name type="scientific">Shinella kummerowiae</name>
    <dbReference type="NCBI Taxonomy" id="417745"/>
    <lineage>
        <taxon>Bacteria</taxon>
        <taxon>Pseudomonadati</taxon>
        <taxon>Pseudomonadota</taxon>
        <taxon>Alphaproteobacteria</taxon>
        <taxon>Hyphomicrobiales</taxon>
        <taxon>Rhizobiaceae</taxon>
        <taxon>Shinella</taxon>
    </lineage>
</organism>
<evidence type="ECO:0000256" key="1">
    <source>
        <dbReference type="SAM" id="Phobius"/>
    </source>
</evidence>
<dbReference type="EMBL" id="WUMK01000001">
    <property type="protein sequence ID" value="MXN44088.1"/>
    <property type="molecule type" value="Genomic_DNA"/>
</dbReference>
<dbReference type="Proteomes" id="UP000435802">
    <property type="component" value="Unassembled WGS sequence"/>
</dbReference>
<keyword evidence="1" id="KW-0812">Transmembrane</keyword>
<gene>
    <name evidence="2" type="ORF">GR138_02735</name>
</gene>
<keyword evidence="1" id="KW-0472">Membrane</keyword>
<sequence>MYNLVVGVIAGVIFGVLAVAGAWYGGAVYERARLRSELVAVAGQQQQIAAALDLYETNGGRVSSLGNDGASLTGLLESGFLEAVPPGTWRVRRGGEQIWNPLRIQTPEACASMNGLAGLPEICPPCDSETLKTYPACELPGNAA</sequence>
<dbReference type="AlphaFoldDB" id="A0A6N8S962"/>
<proteinExistence type="predicted"/>
<name>A0A6N8S962_9HYPH</name>
<dbReference type="OrthoDB" id="9926922at2"/>